<organism evidence="5 6">
    <name type="scientific">Trinickia caryophylli</name>
    <name type="common">Paraburkholderia caryophylli</name>
    <dbReference type="NCBI Taxonomy" id="28094"/>
    <lineage>
        <taxon>Bacteria</taxon>
        <taxon>Pseudomonadati</taxon>
        <taxon>Pseudomonadota</taxon>
        <taxon>Betaproteobacteria</taxon>
        <taxon>Burkholderiales</taxon>
        <taxon>Burkholderiaceae</taxon>
        <taxon>Trinickia</taxon>
    </lineage>
</organism>
<evidence type="ECO:0000259" key="3">
    <source>
        <dbReference type="Pfam" id="PF11394"/>
    </source>
</evidence>
<dbReference type="InterPro" id="IPR048303">
    <property type="entry name" value="Tla3_C"/>
</dbReference>
<dbReference type="AlphaFoldDB" id="A0A1X7D1U1"/>
<evidence type="ECO:0000256" key="2">
    <source>
        <dbReference type="SAM" id="Phobius"/>
    </source>
</evidence>
<keyword evidence="2" id="KW-0472">Membrane</keyword>
<reference evidence="6" key="1">
    <citation type="submission" date="2017-04" db="EMBL/GenBank/DDBJ databases">
        <authorList>
            <person name="Varghese N."/>
            <person name="Submissions S."/>
        </authorList>
    </citation>
    <scope>NUCLEOTIDE SEQUENCE [LARGE SCALE GENOMIC DNA]</scope>
    <source>
        <strain evidence="6">Ballard 720</strain>
    </source>
</reference>
<dbReference type="RefSeq" id="WP_170151699.1">
    <property type="nucleotide sequence ID" value="NZ_BSQD01000002.1"/>
</dbReference>
<dbReference type="STRING" id="28094.SAMN06295900_102283"/>
<dbReference type="InterPro" id="IPR021531">
    <property type="entry name" value="Tla3_N"/>
</dbReference>
<dbReference type="GeneID" id="95552395"/>
<dbReference type="Pfam" id="PF20995">
    <property type="entry name" value="Tla3_C"/>
    <property type="match status" value="1"/>
</dbReference>
<evidence type="ECO:0000256" key="1">
    <source>
        <dbReference type="SAM" id="MobiDB-lite"/>
    </source>
</evidence>
<feature type="domain" description="Type VI lipase adapter protein Tla3 C-terminal" evidence="4">
    <location>
        <begin position="356"/>
        <end position="486"/>
    </location>
</feature>
<evidence type="ECO:0000259" key="4">
    <source>
        <dbReference type="Pfam" id="PF20995"/>
    </source>
</evidence>
<keyword evidence="2" id="KW-1133">Transmembrane helix</keyword>
<evidence type="ECO:0000313" key="5">
    <source>
        <dbReference type="EMBL" id="SMF07225.1"/>
    </source>
</evidence>
<protein>
    <recommendedName>
        <fullName evidence="7">DUF2875 domain-containing protein</fullName>
    </recommendedName>
</protein>
<name>A0A1X7D1U1_TRICW</name>
<evidence type="ECO:0000313" key="6">
    <source>
        <dbReference type="Proteomes" id="UP000192911"/>
    </source>
</evidence>
<sequence length="509" mass="55543">MGWSVNVRNGLLVIASVGVFAFLGHWMWNASVGHESASSMRAPGNAPAIIGTSVNPDVTHVLAGTGEKYALEIRAIGLAVKGAHQDTVWKQIQEKANNYETILSSDPKSCGKNRDERRVFSDVATGAAFEYAAGEAVDHWPVPVIIIGPPRGPNSRWYRAAVEIVGGRQSAGLGVTEFLWVNDHNTTSAAPAVTELFEFFDKHPDVPAALILTQDGMQYRWAAETPGTPPEPPGPFIPPIPDSMGGLLVTRTDRVDRLVRPYAVQMTADIDKTKTQYDVVKQWNFYWDKDAQAEKAAKAAGQYDAGTMKADWWISQLPELWKQIGNKGPGDFKPSPFLPVRWANWQVEEFDEAPRLGYLHRPVEVKLTDDHGKPLRRADEAQRLQDGWKQALATLPEGVKPARVFYDTTLDRAWAIPLTQALRGDGLDLGNVEEGYDIGRRIGNTGVSSALVQLCLATVAGYEQGGASATVNLIDGKSASIVMVSPPDAASKAANQKNRGPNPFKYRAP</sequence>
<dbReference type="EMBL" id="FXAH01000002">
    <property type="protein sequence ID" value="SMF07225.1"/>
    <property type="molecule type" value="Genomic_DNA"/>
</dbReference>
<dbReference type="Proteomes" id="UP000192911">
    <property type="component" value="Unassembled WGS sequence"/>
</dbReference>
<dbReference type="Pfam" id="PF11394">
    <property type="entry name" value="Tla3_N"/>
    <property type="match status" value="1"/>
</dbReference>
<keyword evidence="2" id="KW-0812">Transmembrane</keyword>
<gene>
    <name evidence="5" type="ORF">SAMN06295900_102283</name>
</gene>
<keyword evidence="6" id="KW-1185">Reference proteome</keyword>
<evidence type="ECO:0008006" key="7">
    <source>
        <dbReference type="Google" id="ProtNLM"/>
    </source>
</evidence>
<proteinExistence type="predicted"/>
<accession>A0A1X7D1U1</accession>
<feature type="region of interest" description="Disordered" evidence="1">
    <location>
        <begin position="488"/>
        <end position="509"/>
    </location>
</feature>
<feature type="transmembrane region" description="Helical" evidence="2">
    <location>
        <begin position="7"/>
        <end position="28"/>
    </location>
</feature>
<feature type="domain" description="Type VI lipase adapter protein Tla3 N-terminal" evidence="3">
    <location>
        <begin position="69"/>
        <end position="227"/>
    </location>
</feature>